<evidence type="ECO:0000313" key="5">
    <source>
        <dbReference type="EMBL" id="ORZ02588.1"/>
    </source>
</evidence>
<dbReference type="InterPro" id="IPR051637">
    <property type="entry name" value="Ank_repeat_dom-contain_49"/>
</dbReference>
<gene>
    <name evidence="5" type="ORF">BCR43DRAFT_15410</name>
</gene>
<dbReference type="OMA" id="HAKASEC"/>
<dbReference type="EMBL" id="MCGN01000001">
    <property type="protein sequence ID" value="ORZ02588.1"/>
    <property type="molecule type" value="Genomic_DNA"/>
</dbReference>
<dbReference type="Pfam" id="PF00023">
    <property type="entry name" value="Ank"/>
    <property type="match status" value="1"/>
</dbReference>
<dbReference type="OrthoDB" id="428895at2759"/>
<feature type="compositionally biased region" description="Polar residues" evidence="4">
    <location>
        <begin position="246"/>
        <end position="259"/>
    </location>
</feature>
<name>A0A1X2HU07_SYNRA</name>
<dbReference type="SUPFAM" id="SSF48403">
    <property type="entry name" value="Ankyrin repeat"/>
    <property type="match status" value="1"/>
</dbReference>
<dbReference type="InterPro" id="IPR036770">
    <property type="entry name" value="Ankyrin_rpt-contain_sf"/>
</dbReference>
<accession>A0A1X2HU07</accession>
<protein>
    <submittedName>
        <fullName evidence="5">Ankyrin repeat-containing domain protein</fullName>
    </submittedName>
</protein>
<feature type="repeat" description="ANK" evidence="3">
    <location>
        <begin position="153"/>
        <end position="185"/>
    </location>
</feature>
<feature type="compositionally biased region" description="Low complexity" evidence="4">
    <location>
        <begin position="308"/>
        <end position="323"/>
    </location>
</feature>
<evidence type="ECO:0000256" key="2">
    <source>
        <dbReference type="ARBA" id="ARBA00023043"/>
    </source>
</evidence>
<reference evidence="5 6" key="1">
    <citation type="submission" date="2016-07" db="EMBL/GenBank/DDBJ databases">
        <title>Pervasive Adenine N6-methylation of Active Genes in Fungi.</title>
        <authorList>
            <consortium name="DOE Joint Genome Institute"/>
            <person name="Mondo S.J."/>
            <person name="Dannebaum R.O."/>
            <person name="Kuo R.C."/>
            <person name="Labutti K."/>
            <person name="Haridas S."/>
            <person name="Kuo A."/>
            <person name="Salamov A."/>
            <person name="Ahrendt S.R."/>
            <person name="Lipzen A."/>
            <person name="Sullivan W."/>
            <person name="Andreopoulos W.B."/>
            <person name="Clum A."/>
            <person name="Lindquist E."/>
            <person name="Daum C."/>
            <person name="Ramamoorthy G.K."/>
            <person name="Gryganskyi A."/>
            <person name="Culley D."/>
            <person name="Magnuson J.K."/>
            <person name="James T.Y."/>
            <person name="O'Malley M.A."/>
            <person name="Stajich J.E."/>
            <person name="Spatafora J.W."/>
            <person name="Visel A."/>
            <person name="Grigoriev I.V."/>
        </authorList>
    </citation>
    <scope>NUCLEOTIDE SEQUENCE [LARGE SCALE GENOMIC DNA]</scope>
    <source>
        <strain evidence="5 6">NRRL 2496</strain>
    </source>
</reference>
<dbReference type="Pfam" id="PF12796">
    <property type="entry name" value="Ank_2"/>
    <property type="match status" value="1"/>
</dbReference>
<proteinExistence type="predicted"/>
<dbReference type="PROSITE" id="PS50297">
    <property type="entry name" value="ANK_REP_REGION"/>
    <property type="match status" value="1"/>
</dbReference>
<dbReference type="STRING" id="13706.A0A1X2HU07"/>
<sequence>MMTTSVLPDHPHHHQQHNAKKKCSSVSCSSPLRVWRTVQTIISAPSDAKAEFERLIQTTEAHILVPVLLGSRASNDPCALPPSQKARVVQFPSIVRQEAVRKFGKSATDLNALQLALIQGRKELACMILTYLNKQRDANASELRVFVNHVWGQRNTTLHLACFWNMPRLVRLLLDLGADPAIRNAKQLSPLDCCTNESLVTLLMNHTACTTTSTSAITAVEHVEHESRRPVDQRRLSQRQAQQQQPEPMQSKPTSQQQPIMMARPSMLLRKAAERQYFSPPSPPAAMFVEPIEDKQREMKHVRMSPMSFSSSSSSSSFSSASSTEDHCWTPPPSPMATPPHPSSFAQHYEEEEEEEDEQAPQDPSKRVSSSPLAIDRPGCIPARRQVRFDTVHVLADACTRGDIDEVKMMGDIIRHGTGGVQNRSLLHLALMHGHVHLAKFLIPRVDVNHPDNDGWTALHYAAALGLWSLLDQIAARKETDIGAQTNNGLFVFDCPETEADRRRCRVVIERVLRRSKNASSTAVHHPAQAVGAMTRSRHL</sequence>
<feature type="region of interest" description="Disordered" evidence="4">
    <location>
        <begin position="519"/>
        <end position="540"/>
    </location>
</feature>
<evidence type="ECO:0000313" key="6">
    <source>
        <dbReference type="Proteomes" id="UP000242180"/>
    </source>
</evidence>
<dbReference type="SMART" id="SM00248">
    <property type="entry name" value="ANK"/>
    <property type="match status" value="4"/>
</dbReference>
<feature type="compositionally biased region" description="Basic and acidic residues" evidence="4">
    <location>
        <begin position="222"/>
        <end position="235"/>
    </location>
</feature>
<dbReference type="Proteomes" id="UP000242180">
    <property type="component" value="Unassembled WGS sequence"/>
</dbReference>
<feature type="compositionally biased region" description="Basic residues" evidence="4">
    <location>
        <begin position="11"/>
        <end position="22"/>
    </location>
</feature>
<dbReference type="PROSITE" id="PS50088">
    <property type="entry name" value="ANK_REPEAT"/>
    <property type="match status" value="1"/>
</dbReference>
<feature type="compositionally biased region" description="Acidic residues" evidence="4">
    <location>
        <begin position="350"/>
        <end position="360"/>
    </location>
</feature>
<feature type="region of interest" description="Disordered" evidence="4">
    <location>
        <begin position="1"/>
        <end position="22"/>
    </location>
</feature>
<feature type="region of interest" description="Disordered" evidence="4">
    <location>
        <begin position="303"/>
        <end position="377"/>
    </location>
</feature>
<keyword evidence="1" id="KW-0677">Repeat</keyword>
<dbReference type="AlphaFoldDB" id="A0A1X2HU07"/>
<evidence type="ECO:0000256" key="3">
    <source>
        <dbReference type="PROSITE-ProRule" id="PRU00023"/>
    </source>
</evidence>
<evidence type="ECO:0000256" key="4">
    <source>
        <dbReference type="SAM" id="MobiDB-lite"/>
    </source>
</evidence>
<dbReference type="PANTHER" id="PTHR24180:SF45">
    <property type="entry name" value="POLY [ADP-RIBOSE] POLYMERASE TANKYRASE"/>
    <property type="match status" value="1"/>
</dbReference>
<dbReference type="InterPro" id="IPR002110">
    <property type="entry name" value="Ankyrin_rpt"/>
</dbReference>
<keyword evidence="6" id="KW-1185">Reference proteome</keyword>
<feature type="compositionally biased region" description="Pro residues" evidence="4">
    <location>
        <begin position="330"/>
        <end position="342"/>
    </location>
</feature>
<dbReference type="InParanoid" id="A0A1X2HU07"/>
<dbReference type="Gene3D" id="1.25.40.20">
    <property type="entry name" value="Ankyrin repeat-containing domain"/>
    <property type="match status" value="2"/>
</dbReference>
<organism evidence="5 6">
    <name type="scientific">Syncephalastrum racemosum</name>
    <name type="common">Filamentous fungus</name>
    <dbReference type="NCBI Taxonomy" id="13706"/>
    <lineage>
        <taxon>Eukaryota</taxon>
        <taxon>Fungi</taxon>
        <taxon>Fungi incertae sedis</taxon>
        <taxon>Mucoromycota</taxon>
        <taxon>Mucoromycotina</taxon>
        <taxon>Mucoromycetes</taxon>
        <taxon>Mucorales</taxon>
        <taxon>Syncephalastraceae</taxon>
        <taxon>Syncephalastrum</taxon>
    </lineage>
</organism>
<keyword evidence="2 3" id="KW-0040">ANK repeat</keyword>
<comment type="caution">
    <text evidence="5">The sequence shown here is derived from an EMBL/GenBank/DDBJ whole genome shotgun (WGS) entry which is preliminary data.</text>
</comment>
<feature type="region of interest" description="Disordered" evidence="4">
    <location>
        <begin position="222"/>
        <end position="259"/>
    </location>
</feature>
<dbReference type="PANTHER" id="PTHR24180">
    <property type="entry name" value="CYCLIN-DEPENDENT KINASE INHIBITOR 2C-RELATED"/>
    <property type="match status" value="1"/>
</dbReference>
<evidence type="ECO:0000256" key="1">
    <source>
        <dbReference type="ARBA" id="ARBA00022737"/>
    </source>
</evidence>